<accession>A0A3A8AXD4</accession>
<keyword evidence="7 8" id="KW-0472">Membrane</keyword>
<evidence type="ECO:0000256" key="2">
    <source>
        <dbReference type="ARBA" id="ARBA00022448"/>
    </source>
</evidence>
<sequence length="261" mass="28535">MTLLRRLYLALFAIYLLGPIVVITAVSFNAKRFLAFPPRGFSFRWYAEIFVANDWFASLMNSLIIALCSASLSVLIAMPVAYSAWRFGLRYAKALFAFGVAPFILPPVIMALGFLLLYTSVGINGLMINVIIAHAIFLLALPLVTISLGLESVDRSLIEAGQTMGASGWVVFRTVILPIAAPFAFAGFAFAFVLSLNEYIIALMTVGFTVETLPVKIFNALRYGYTPVIASIAVVFLLVNITVFSLIARFSNLPRILGAQD</sequence>
<feature type="transmembrane region" description="Helical" evidence="8">
    <location>
        <begin position="170"/>
        <end position="193"/>
    </location>
</feature>
<comment type="caution">
    <text evidence="10">The sequence shown here is derived from an EMBL/GenBank/DDBJ whole genome shotgun (WGS) entry which is preliminary data.</text>
</comment>
<name>A0A3A8AXD4_9RHOB</name>
<evidence type="ECO:0000259" key="9">
    <source>
        <dbReference type="PROSITE" id="PS50928"/>
    </source>
</evidence>
<reference evidence="10 11" key="1">
    <citation type="submission" date="2018-09" db="EMBL/GenBank/DDBJ databases">
        <title>Roseovarius spongiae sp. nov., isolated from a marine sponge.</title>
        <authorList>
            <person name="Zhuang L."/>
            <person name="Luo L."/>
        </authorList>
    </citation>
    <scope>NUCLEOTIDE SEQUENCE [LARGE SCALE GENOMIC DNA]</scope>
    <source>
        <strain evidence="10 11">HN-E21</strain>
    </source>
</reference>
<evidence type="ECO:0000256" key="6">
    <source>
        <dbReference type="ARBA" id="ARBA00022989"/>
    </source>
</evidence>
<dbReference type="AlphaFoldDB" id="A0A3A8AXD4"/>
<dbReference type="Proteomes" id="UP000281128">
    <property type="component" value="Unassembled WGS sequence"/>
</dbReference>
<feature type="domain" description="ABC transmembrane type-1" evidence="9">
    <location>
        <begin position="59"/>
        <end position="247"/>
    </location>
</feature>
<feature type="transmembrane region" description="Helical" evidence="8">
    <location>
        <begin position="94"/>
        <end position="120"/>
    </location>
</feature>
<feature type="transmembrane region" description="Helical" evidence="8">
    <location>
        <begin position="126"/>
        <end position="150"/>
    </location>
</feature>
<dbReference type="EMBL" id="RAPE01000001">
    <property type="protein sequence ID" value="RKF17093.1"/>
    <property type="molecule type" value="Genomic_DNA"/>
</dbReference>
<dbReference type="PANTHER" id="PTHR43357:SF4">
    <property type="entry name" value="INNER MEMBRANE ABC TRANSPORTER PERMEASE PROTEIN YDCV"/>
    <property type="match status" value="1"/>
</dbReference>
<evidence type="ECO:0000256" key="1">
    <source>
        <dbReference type="ARBA" id="ARBA00004429"/>
    </source>
</evidence>
<keyword evidence="4" id="KW-0997">Cell inner membrane</keyword>
<dbReference type="SUPFAM" id="SSF161098">
    <property type="entry name" value="MetI-like"/>
    <property type="match status" value="1"/>
</dbReference>
<dbReference type="GO" id="GO:0005886">
    <property type="term" value="C:plasma membrane"/>
    <property type="evidence" value="ECO:0007669"/>
    <property type="project" value="UniProtKB-SubCell"/>
</dbReference>
<dbReference type="OrthoDB" id="9815533at2"/>
<evidence type="ECO:0000313" key="10">
    <source>
        <dbReference type="EMBL" id="RKF17093.1"/>
    </source>
</evidence>
<evidence type="ECO:0000256" key="3">
    <source>
        <dbReference type="ARBA" id="ARBA00022475"/>
    </source>
</evidence>
<comment type="similarity">
    <text evidence="8">Belongs to the binding-protein-dependent transport system permease family.</text>
</comment>
<keyword evidence="6 8" id="KW-1133">Transmembrane helix</keyword>
<feature type="transmembrane region" description="Helical" evidence="8">
    <location>
        <begin position="199"/>
        <end position="218"/>
    </location>
</feature>
<evidence type="ECO:0000256" key="4">
    <source>
        <dbReference type="ARBA" id="ARBA00022519"/>
    </source>
</evidence>
<dbReference type="InterPro" id="IPR035906">
    <property type="entry name" value="MetI-like_sf"/>
</dbReference>
<comment type="subcellular location">
    <subcellularLocation>
        <location evidence="1">Cell inner membrane</location>
        <topology evidence="1">Multi-pass membrane protein</topology>
    </subcellularLocation>
    <subcellularLocation>
        <location evidence="8">Cell membrane</location>
        <topology evidence="8">Multi-pass membrane protein</topology>
    </subcellularLocation>
</comment>
<evidence type="ECO:0000256" key="5">
    <source>
        <dbReference type="ARBA" id="ARBA00022692"/>
    </source>
</evidence>
<dbReference type="CDD" id="cd06261">
    <property type="entry name" value="TM_PBP2"/>
    <property type="match status" value="1"/>
</dbReference>
<dbReference type="PANTHER" id="PTHR43357">
    <property type="entry name" value="INNER MEMBRANE ABC TRANSPORTER PERMEASE PROTEIN YDCV"/>
    <property type="match status" value="1"/>
</dbReference>
<evidence type="ECO:0000256" key="8">
    <source>
        <dbReference type="RuleBase" id="RU363032"/>
    </source>
</evidence>
<protein>
    <submittedName>
        <fullName evidence="10">ABC transporter permease</fullName>
    </submittedName>
</protein>
<feature type="transmembrane region" description="Helical" evidence="8">
    <location>
        <begin position="225"/>
        <end position="248"/>
    </location>
</feature>
<keyword evidence="3" id="KW-1003">Cell membrane</keyword>
<keyword evidence="2 8" id="KW-0813">Transport</keyword>
<organism evidence="10 11">
    <name type="scientific">Roseovarius spongiae</name>
    <dbReference type="NCBI Taxonomy" id="2320272"/>
    <lineage>
        <taxon>Bacteria</taxon>
        <taxon>Pseudomonadati</taxon>
        <taxon>Pseudomonadota</taxon>
        <taxon>Alphaproteobacteria</taxon>
        <taxon>Rhodobacterales</taxon>
        <taxon>Roseobacteraceae</taxon>
        <taxon>Roseovarius</taxon>
    </lineage>
</organism>
<evidence type="ECO:0000313" key="11">
    <source>
        <dbReference type="Proteomes" id="UP000281128"/>
    </source>
</evidence>
<dbReference type="Pfam" id="PF00528">
    <property type="entry name" value="BPD_transp_1"/>
    <property type="match status" value="1"/>
</dbReference>
<keyword evidence="11" id="KW-1185">Reference proteome</keyword>
<gene>
    <name evidence="10" type="ORF">D6850_06150</name>
</gene>
<dbReference type="InterPro" id="IPR000515">
    <property type="entry name" value="MetI-like"/>
</dbReference>
<dbReference type="PROSITE" id="PS50928">
    <property type="entry name" value="ABC_TM1"/>
    <property type="match status" value="1"/>
</dbReference>
<feature type="transmembrane region" description="Helical" evidence="8">
    <location>
        <begin position="7"/>
        <end position="28"/>
    </location>
</feature>
<dbReference type="RefSeq" id="WP_121164758.1">
    <property type="nucleotide sequence ID" value="NZ_RAPE01000001.1"/>
</dbReference>
<dbReference type="Gene3D" id="1.10.3720.10">
    <property type="entry name" value="MetI-like"/>
    <property type="match status" value="1"/>
</dbReference>
<dbReference type="GO" id="GO:0055085">
    <property type="term" value="P:transmembrane transport"/>
    <property type="evidence" value="ECO:0007669"/>
    <property type="project" value="InterPro"/>
</dbReference>
<feature type="transmembrane region" description="Helical" evidence="8">
    <location>
        <begin position="63"/>
        <end position="82"/>
    </location>
</feature>
<keyword evidence="5 8" id="KW-0812">Transmembrane</keyword>
<proteinExistence type="inferred from homology"/>
<evidence type="ECO:0000256" key="7">
    <source>
        <dbReference type="ARBA" id="ARBA00023136"/>
    </source>
</evidence>